<feature type="region of interest" description="Disordered" evidence="1">
    <location>
        <begin position="1"/>
        <end position="45"/>
    </location>
</feature>
<feature type="compositionally biased region" description="Basic residues" evidence="1">
    <location>
        <begin position="154"/>
        <end position="167"/>
    </location>
</feature>
<feature type="region of interest" description="Disordered" evidence="1">
    <location>
        <begin position="150"/>
        <end position="176"/>
    </location>
</feature>
<sequence>QKAFPTSCLAPRASQLTPNCGRRSKKKSRTRRKGAARGAGQHGKLENCRGDMKQLVVTTRTLGIIRIKRRRELRKRKKGIRMMRKRDKQGRLEINQSLPMADFLIGNDCKLSKATKKKKSISKHLYLSILSDWPPIISHISVPNVFHLNSGKQSRSHKQTCQRSRHASHLDDELPV</sequence>
<dbReference type="Proteomes" id="UP000281468">
    <property type="component" value="Unassembled WGS sequence"/>
</dbReference>
<proteinExistence type="predicted"/>
<feature type="compositionally biased region" description="Basic residues" evidence="1">
    <location>
        <begin position="22"/>
        <end position="35"/>
    </location>
</feature>
<protein>
    <submittedName>
        <fullName evidence="2">Uncharacterized protein</fullName>
    </submittedName>
</protein>
<name>A0A3M7GAA5_HORWE</name>
<gene>
    <name evidence="2" type="ORF">D0862_08002</name>
</gene>
<reference evidence="2 3" key="1">
    <citation type="journal article" date="2018" name="BMC Genomics">
        <title>Genomic evidence for intraspecific hybridization in a clonal and extremely halotolerant yeast.</title>
        <authorList>
            <person name="Gostincar C."/>
            <person name="Stajich J.E."/>
            <person name="Zupancic J."/>
            <person name="Zalar P."/>
            <person name="Gunde-Cimerman N."/>
        </authorList>
    </citation>
    <scope>NUCLEOTIDE SEQUENCE [LARGE SCALE GENOMIC DNA]</scope>
    <source>
        <strain evidence="2 3">EXF-171</strain>
    </source>
</reference>
<evidence type="ECO:0000313" key="2">
    <source>
        <dbReference type="EMBL" id="RMY97584.1"/>
    </source>
</evidence>
<evidence type="ECO:0000313" key="3">
    <source>
        <dbReference type="Proteomes" id="UP000281468"/>
    </source>
</evidence>
<organism evidence="2 3">
    <name type="scientific">Hortaea werneckii</name>
    <name type="common">Black yeast</name>
    <name type="synonym">Cladosporium werneckii</name>
    <dbReference type="NCBI Taxonomy" id="91943"/>
    <lineage>
        <taxon>Eukaryota</taxon>
        <taxon>Fungi</taxon>
        <taxon>Dikarya</taxon>
        <taxon>Ascomycota</taxon>
        <taxon>Pezizomycotina</taxon>
        <taxon>Dothideomycetes</taxon>
        <taxon>Dothideomycetidae</taxon>
        <taxon>Mycosphaerellales</taxon>
        <taxon>Teratosphaeriaceae</taxon>
        <taxon>Hortaea</taxon>
    </lineage>
</organism>
<dbReference type="EMBL" id="QWIQ01000260">
    <property type="protein sequence ID" value="RMY97584.1"/>
    <property type="molecule type" value="Genomic_DNA"/>
</dbReference>
<dbReference type="AlphaFoldDB" id="A0A3M7GAA5"/>
<accession>A0A3M7GAA5</accession>
<evidence type="ECO:0000256" key="1">
    <source>
        <dbReference type="SAM" id="MobiDB-lite"/>
    </source>
</evidence>
<feature type="non-terminal residue" evidence="2">
    <location>
        <position position="1"/>
    </location>
</feature>
<comment type="caution">
    <text evidence="2">The sequence shown here is derived from an EMBL/GenBank/DDBJ whole genome shotgun (WGS) entry which is preliminary data.</text>
</comment>